<evidence type="ECO:0000313" key="1">
    <source>
        <dbReference type="EMBL" id="MXP21660.1"/>
    </source>
</evidence>
<gene>
    <name evidence="1" type="ORF">GIY30_09905</name>
</gene>
<dbReference type="RefSeq" id="WP_160901828.1">
    <property type="nucleotide sequence ID" value="NZ_CP102850.1"/>
</dbReference>
<dbReference type="GO" id="GO:0003677">
    <property type="term" value="F:DNA binding"/>
    <property type="evidence" value="ECO:0007669"/>
    <property type="project" value="InterPro"/>
</dbReference>
<dbReference type="SUPFAM" id="SSF46894">
    <property type="entry name" value="C-terminal effector domain of the bipartite response regulators"/>
    <property type="match status" value="1"/>
</dbReference>
<dbReference type="EMBL" id="WMBR01000002">
    <property type="protein sequence ID" value="MXP21660.1"/>
    <property type="molecule type" value="Genomic_DNA"/>
</dbReference>
<accession>A0A6L7GP60</accession>
<organism evidence="1 2">
    <name type="scientific">Gordonia mangrovi</name>
    <dbReference type="NCBI Taxonomy" id="2665643"/>
    <lineage>
        <taxon>Bacteria</taxon>
        <taxon>Bacillati</taxon>
        <taxon>Actinomycetota</taxon>
        <taxon>Actinomycetes</taxon>
        <taxon>Mycobacteriales</taxon>
        <taxon>Gordoniaceae</taxon>
        <taxon>Gordonia</taxon>
    </lineage>
</organism>
<dbReference type="InterPro" id="IPR036388">
    <property type="entry name" value="WH-like_DNA-bd_sf"/>
</dbReference>
<keyword evidence="2" id="KW-1185">Reference proteome</keyword>
<evidence type="ECO:0000313" key="2">
    <source>
        <dbReference type="Proteomes" id="UP000475545"/>
    </source>
</evidence>
<reference evidence="1 2" key="1">
    <citation type="submission" date="2019-11" db="EMBL/GenBank/DDBJ databases">
        <title>Gordonia sp. nov., a novel actinobacterium isolated from mangrove soil in Hainan.</title>
        <authorList>
            <person name="Huang X."/>
            <person name="Xie Y."/>
            <person name="Chu X."/>
            <person name="Xiao K."/>
        </authorList>
    </citation>
    <scope>NUCLEOTIDE SEQUENCE [LARGE SCALE GENOMIC DNA]</scope>
    <source>
        <strain evidence="1 2">HNM0687</strain>
    </source>
</reference>
<dbReference type="Gene3D" id="1.10.10.10">
    <property type="entry name" value="Winged helix-like DNA-binding domain superfamily/Winged helix DNA-binding domain"/>
    <property type="match status" value="1"/>
</dbReference>
<comment type="caution">
    <text evidence="1">The sequence shown here is derived from an EMBL/GenBank/DDBJ whole genome shotgun (WGS) entry which is preliminary data.</text>
</comment>
<dbReference type="GO" id="GO:0006355">
    <property type="term" value="P:regulation of DNA-templated transcription"/>
    <property type="evidence" value="ECO:0007669"/>
    <property type="project" value="InterPro"/>
</dbReference>
<name>A0A6L7GP60_9ACTN</name>
<dbReference type="AlphaFoldDB" id="A0A6L7GP60"/>
<evidence type="ECO:0008006" key="3">
    <source>
        <dbReference type="Google" id="ProtNLM"/>
    </source>
</evidence>
<dbReference type="InterPro" id="IPR016032">
    <property type="entry name" value="Sig_transdc_resp-reg_C-effctor"/>
</dbReference>
<protein>
    <recommendedName>
        <fullName evidence="3">LuxR family transcriptional regulator</fullName>
    </recommendedName>
</protein>
<proteinExistence type="predicted"/>
<sequence length="202" mass="22366">MTSQIDQELRVPLYSLPSPATVAVVAERDLTDAALVALVESLGYHTVVIDLDVNATPMPPTIAIIRSADKLARFRARRGMHNCLIAAIGIDIRDAPGIAIADSPLAARQLETLLEQTARRRPQLRSRVCVTDREREILTTYALGATLRETSHTHYVAESTVRAHYRRVSQRYSEAGRPVGNKAQLLLQFMADGWVQPDQLAM</sequence>
<dbReference type="Proteomes" id="UP000475545">
    <property type="component" value="Unassembled WGS sequence"/>
</dbReference>